<protein>
    <recommendedName>
        <fullName evidence="4">DUF983 domain-containing protein</fullName>
    </recommendedName>
</protein>
<keyword evidence="1" id="KW-1133">Transmembrane helix</keyword>
<evidence type="ECO:0008006" key="4">
    <source>
        <dbReference type="Google" id="ProtNLM"/>
    </source>
</evidence>
<dbReference type="InterPro" id="IPR009325">
    <property type="entry name" value="DUF983"/>
</dbReference>
<dbReference type="AlphaFoldDB" id="A0A192D535"/>
<dbReference type="Pfam" id="PF06170">
    <property type="entry name" value="DUF983"/>
    <property type="match status" value="1"/>
</dbReference>
<organism evidence="2 3">
    <name type="scientific">Erythrobacter neustonensis</name>
    <dbReference type="NCBI Taxonomy" id="1112"/>
    <lineage>
        <taxon>Bacteria</taxon>
        <taxon>Pseudomonadati</taxon>
        <taxon>Pseudomonadota</taxon>
        <taxon>Alphaproteobacteria</taxon>
        <taxon>Sphingomonadales</taxon>
        <taxon>Erythrobacteraceae</taxon>
        <taxon>Erythrobacter/Porphyrobacter group</taxon>
        <taxon>Erythrobacter</taxon>
    </lineage>
</organism>
<dbReference type="STRING" id="1112.A9D12_09800"/>
<dbReference type="Proteomes" id="UP000078263">
    <property type="component" value="Chromosome"/>
</dbReference>
<reference evidence="2 3" key="1">
    <citation type="submission" date="2016-05" db="EMBL/GenBank/DDBJ databases">
        <title>Compelete Genome Sequence of Bacteriochlorophyll-Synthesizing Bacterium Porphyrobacter neustonensis DSM 9434.</title>
        <authorList>
            <person name="Shi X.-L."/>
            <person name="Wu Y.-H."/>
            <person name="Cheng H."/>
            <person name="Xu L."/>
            <person name="Zhang X.-Q."/>
            <person name="Wang C.-S."/>
            <person name="Xu X.-W."/>
        </authorList>
    </citation>
    <scope>NUCLEOTIDE SEQUENCE [LARGE SCALE GENOMIC DNA]</scope>
    <source>
        <strain evidence="2 3">DSM 9434</strain>
    </source>
</reference>
<evidence type="ECO:0000256" key="1">
    <source>
        <dbReference type="SAM" id="Phobius"/>
    </source>
</evidence>
<feature type="transmembrane region" description="Helical" evidence="1">
    <location>
        <begin position="91"/>
        <end position="109"/>
    </location>
</feature>
<evidence type="ECO:0000313" key="3">
    <source>
        <dbReference type="Proteomes" id="UP000078263"/>
    </source>
</evidence>
<name>A0A192D535_9SPHN</name>
<gene>
    <name evidence="2" type="ORF">A9D12_09800</name>
</gene>
<keyword evidence="1" id="KW-0472">Membrane</keyword>
<keyword evidence="1" id="KW-0812">Transmembrane</keyword>
<dbReference type="KEGG" id="pns:A9D12_09800"/>
<dbReference type="EMBL" id="CP016033">
    <property type="protein sequence ID" value="ANK13190.1"/>
    <property type="molecule type" value="Genomic_DNA"/>
</dbReference>
<evidence type="ECO:0000313" key="2">
    <source>
        <dbReference type="EMBL" id="ANK13190.1"/>
    </source>
</evidence>
<keyword evidence="3" id="KW-1185">Reference proteome</keyword>
<sequence>MRPDESPNQEKGQPGFVSAALSGLCPSCGARTLFAAPAALAEECRACGLDLRKLERGGRFVGVVTMLLALVLIVAALGIDEWLRPPLWASLLFWAPVTVGAVIAALRIYKTMWVYHEYEESQS</sequence>
<feature type="transmembrane region" description="Helical" evidence="1">
    <location>
        <begin position="60"/>
        <end position="79"/>
    </location>
</feature>
<proteinExistence type="predicted"/>
<accession>A0A192D535</accession>